<dbReference type="RefSeq" id="WP_149818401.1">
    <property type="nucleotide sequence ID" value="NZ_VUOA01000024.1"/>
</dbReference>
<protein>
    <recommendedName>
        <fullName evidence="5">Serine/threonine protein kinase</fullName>
    </recommendedName>
</protein>
<sequence>MPISKWSAAALALVLAGPALAQTATAPRDPNMPSPQTVPAEKVRPEGSEPGTTGSTTGENLTERLKRNEGVLTPGPTGDNEIVSRPPDTGTTPVIRPPGMTNDSPVNPK</sequence>
<dbReference type="OrthoDB" id="8004454at2"/>
<feature type="compositionally biased region" description="Low complexity" evidence="1">
    <location>
        <begin position="48"/>
        <end position="59"/>
    </location>
</feature>
<keyword evidence="2" id="KW-0732">Signal</keyword>
<evidence type="ECO:0000256" key="1">
    <source>
        <dbReference type="SAM" id="MobiDB-lite"/>
    </source>
</evidence>
<evidence type="ECO:0000313" key="4">
    <source>
        <dbReference type="Proteomes" id="UP000323142"/>
    </source>
</evidence>
<evidence type="ECO:0000256" key="2">
    <source>
        <dbReference type="SAM" id="SignalP"/>
    </source>
</evidence>
<name>A0A5B2VCF2_9HYPH</name>
<reference evidence="3 4" key="2">
    <citation type="submission" date="2019-09" db="EMBL/GenBank/DDBJ databases">
        <authorList>
            <person name="Jin C."/>
        </authorList>
    </citation>
    <scope>NUCLEOTIDE SEQUENCE [LARGE SCALE GENOMIC DNA]</scope>
    <source>
        <strain evidence="3 4">BN140002</strain>
    </source>
</reference>
<accession>A0A5B2VCF2</accession>
<gene>
    <name evidence="3" type="ORF">F0L46_13590</name>
</gene>
<feature type="chain" id="PRO_5023020877" description="Serine/threonine protein kinase" evidence="2">
    <location>
        <begin position="22"/>
        <end position="109"/>
    </location>
</feature>
<evidence type="ECO:0008006" key="5">
    <source>
        <dbReference type="Google" id="ProtNLM"/>
    </source>
</evidence>
<dbReference type="AlphaFoldDB" id="A0A5B2VCF2"/>
<organism evidence="3 4">
    <name type="scientific">Salinarimonas soli</name>
    <dbReference type="NCBI Taxonomy" id="1638099"/>
    <lineage>
        <taxon>Bacteria</taxon>
        <taxon>Pseudomonadati</taxon>
        <taxon>Pseudomonadota</taxon>
        <taxon>Alphaproteobacteria</taxon>
        <taxon>Hyphomicrobiales</taxon>
        <taxon>Salinarimonadaceae</taxon>
        <taxon>Salinarimonas</taxon>
    </lineage>
</organism>
<comment type="caution">
    <text evidence="3">The sequence shown here is derived from an EMBL/GenBank/DDBJ whole genome shotgun (WGS) entry which is preliminary data.</text>
</comment>
<dbReference type="Proteomes" id="UP000323142">
    <property type="component" value="Unassembled WGS sequence"/>
</dbReference>
<evidence type="ECO:0000313" key="3">
    <source>
        <dbReference type="EMBL" id="KAA2236664.1"/>
    </source>
</evidence>
<feature type="region of interest" description="Disordered" evidence="1">
    <location>
        <begin position="24"/>
        <end position="109"/>
    </location>
</feature>
<proteinExistence type="predicted"/>
<dbReference type="EMBL" id="VUOA01000024">
    <property type="protein sequence ID" value="KAA2236664.1"/>
    <property type="molecule type" value="Genomic_DNA"/>
</dbReference>
<keyword evidence="4" id="KW-1185">Reference proteome</keyword>
<feature type="signal peptide" evidence="2">
    <location>
        <begin position="1"/>
        <end position="21"/>
    </location>
</feature>
<reference evidence="3 4" key="1">
    <citation type="submission" date="2019-09" db="EMBL/GenBank/DDBJ databases">
        <title>Salinarimonas rosea gen. nov., sp. nov., a new member of the a-2 subgroup of the Proteobacteria.</title>
        <authorList>
            <person name="Liu J."/>
        </authorList>
    </citation>
    <scope>NUCLEOTIDE SEQUENCE [LARGE SCALE GENOMIC DNA]</scope>
    <source>
        <strain evidence="3 4">BN140002</strain>
    </source>
</reference>